<accession>A0ABQ1VT14</accession>
<dbReference type="PANTHER" id="PTHR30576:SF8">
    <property type="entry name" value="UNDECAPRENYL-PHOSPHATE GALACTOSE PHOSPHOTRANSFERASE"/>
    <property type="match status" value="1"/>
</dbReference>
<dbReference type="Proteomes" id="UP000608420">
    <property type="component" value="Unassembled WGS sequence"/>
</dbReference>
<feature type="domain" description="Bacterial sugar transferase" evidence="3">
    <location>
        <begin position="27"/>
        <end position="201"/>
    </location>
</feature>
<dbReference type="GO" id="GO:0016740">
    <property type="term" value="F:transferase activity"/>
    <property type="evidence" value="ECO:0007669"/>
    <property type="project" value="UniProtKB-KW"/>
</dbReference>
<evidence type="ECO:0000313" key="5">
    <source>
        <dbReference type="Proteomes" id="UP000608420"/>
    </source>
</evidence>
<sequence length="226" mass="26190">MQTQLESDYKRSLQSGAKAGIYRRFIKRPMDFILALISVIVLSPIMLIVALLVRIKLGSPVIFKQKRSGLNGKIFTMFKFRTMTDEKDENGELLPDSIRLTKFGRFLRSTSLDELPELFNILKGDMSIIGPRPLLVQYLPLYNPHQRRRHEVRPGLSGLAQISGRNSISWEDKFNLDVQYVDNISFIEDWKIIFLTIKKVFVREGINSETAATMEYFEGYKVEEYD</sequence>
<name>A0ABQ1VT14_9BACL</name>
<dbReference type="Pfam" id="PF02397">
    <property type="entry name" value="Bac_transf"/>
    <property type="match status" value="1"/>
</dbReference>
<keyword evidence="2" id="KW-1133">Transmembrane helix</keyword>
<gene>
    <name evidence="4" type="ORF">GCM10010913_17710</name>
</gene>
<keyword evidence="4" id="KW-0808">Transferase</keyword>
<protein>
    <submittedName>
        <fullName evidence="4">UDP-galactose phosphate transferase</fullName>
    </submittedName>
</protein>
<dbReference type="PANTHER" id="PTHR30576">
    <property type="entry name" value="COLANIC BIOSYNTHESIS UDP-GLUCOSE LIPID CARRIER TRANSFERASE"/>
    <property type="match status" value="1"/>
</dbReference>
<dbReference type="RefSeq" id="WP_276145670.1">
    <property type="nucleotide sequence ID" value="NZ_BMIW01000009.1"/>
</dbReference>
<organism evidence="4 5">
    <name type="scientific">Paenibacillus aceti</name>
    <dbReference type="NCBI Taxonomy" id="1820010"/>
    <lineage>
        <taxon>Bacteria</taxon>
        <taxon>Bacillati</taxon>
        <taxon>Bacillota</taxon>
        <taxon>Bacilli</taxon>
        <taxon>Bacillales</taxon>
        <taxon>Paenibacillaceae</taxon>
        <taxon>Paenibacillus</taxon>
    </lineage>
</organism>
<evidence type="ECO:0000256" key="2">
    <source>
        <dbReference type="SAM" id="Phobius"/>
    </source>
</evidence>
<comment type="similarity">
    <text evidence="1">Belongs to the bacterial sugar transferase family.</text>
</comment>
<comment type="caution">
    <text evidence="4">The sequence shown here is derived from an EMBL/GenBank/DDBJ whole genome shotgun (WGS) entry which is preliminary data.</text>
</comment>
<evidence type="ECO:0000256" key="1">
    <source>
        <dbReference type="ARBA" id="ARBA00006464"/>
    </source>
</evidence>
<evidence type="ECO:0000313" key="4">
    <source>
        <dbReference type="EMBL" id="GGF96511.1"/>
    </source>
</evidence>
<dbReference type="EMBL" id="BMIW01000009">
    <property type="protein sequence ID" value="GGF96511.1"/>
    <property type="molecule type" value="Genomic_DNA"/>
</dbReference>
<evidence type="ECO:0000259" key="3">
    <source>
        <dbReference type="Pfam" id="PF02397"/>
    </source>
</evidence>
<proteinExistence type="inferred from homology"/>
<feature type="transmembrane region" description="Helical" evidence="2">
    <location>
        <begin position="32"/>
        <end position="53"/>
    </location>
</feature>
<reference evidence="5" key="1">
    <citation type="journal article" date="2019" name="Int. J. Syst. Evol. Microbiol.">
        <title>The Global Catalogue of Microorganisms (GCM) 10K type strain sequencing project: providing services to taxonomists for standard genome sequencing and annotation.</title>
        <authorList>
            <consortium name="The Broad Institute Genomics Platform"/>
            <consortium name="The Broad Institute Genome Sequencing Center for Infectious Disease"/>
            <person name="Wu L."/>
            <person name="Ma J."/>
        </authorList>
    </citation>
    <scope>NUCLEOTIDE SEQUENCE [LARGE SCALE GENOMIC DNA]</scope>
    <source>
        <strain evidence="5">CGMCC 1.15420</strain>
    </source>
</reference>
<keyword evidence="2" id="KW-0812">Transmembrane</keyword>
<keyword evidence="2" id="KW-0472">Membrane</keyword>
<dbReference type="InterPro" id="IPR003362">
    <property type="entry name" value="Bact_transf"/>
</dbReference>
<keyword evidence="5" id="KW-1185">Reference proteome</keyword>